<dbReference type="RefSeq" id="WP_249284858.1">
    <property type="nucleotide sequence ID" value="NZ_JACRSO010000002.1"/>
</dbReference>
<dbReference type="GO" id="GO:0050043">
    <property type="term" value="F:lactate racemase activity"/>
    <property type="evidence" value="ECO:0007669"/>
    <property type="project" value="InterPro"/>
</dbReference>
<dbReference type="Gene3D" id="3.40.50.11440">
    <property type="match status" value="1"/>
</dbReference>
<proteinExistence type="predicted"/>
<feature type="domain" description="LarA-like N-terminal" evidence="1">
    <location>
        <begin position="25"/>
        <end position="179"/>
    </location>
</feature>
<gene>
    <name evidence="2" type="ORF">H8699_05750</name>
</gene>
<name>A0A926CY97_9FIRM</name>
<evidence type="ECO:0000313" key="3">
    <source>
        <dbReference type="Proteomes" id="UP000654279"/>
    </source>
</evidence>
<dbReference type="Proteomes" id="UP000654279">
    <property type="component" value="Unassembled WGS sequence"/>
</dbReference>
<dbReference type="PANTHER" id="PTHR33171">
    <property type="entry name" value="LAR_N DOMAIN-CONTAINING PROTEIN"/>
    <property type="match status" value="1"/>
</dbReference>
<evidence type="ECO:0000313" key="2">
    <source>
        <dbReference type="EMBL" id="MBC8528925.1"/>
    </source>
</evidence>
<dbReference type="EMBL" id="JACRSO010000002">
    <property type="protein sequence ID" value="MBC8528925.1"/>
    <property type="molecule type" value="Genomic_DNA"/>
</dbReference>
<keyword evidence="3" id="KW-1185">Reference proteome</keyword>
<reference evidence="2" key="1">
    <citation type="submission" date="2020-08" db="EMBL/GenBank/DDBJ databases">
        <title>Genome public.</title>
        <authorList>
            <person name="Liu C."/>
            <person name="Sun Q."/>
        </authorList>
    </citation>
    <scope>NUCLEOTIDE SEQUENCE</scope>
    <source>
        <strain evidence="2">NSJ-44</strain>
    </source>
</reference>
<accession>A0A926CY97</accession>
<dbReference type="AlphaFoldDB" id="A0A926CY97"/>
<dbReference type="Pfam" id="PF09861">
    <property type="entry name" value="Lar_N"/>
    <property type="match status" value="1"/>
</dbReference>
<sequence>MRVIEYEKGIDLQRLEQLVVGWLEEQQQDWKKVLLLPPDITRSHSMAGPICDILYRHLSPTCQVDLMPALGTHMAMEDEELRAMFGQNIPLDRFIVHNWQKDCVTLGKVPGEFVREVSEGLLDFEIEVQVNHRLIDGGYDKIISVGQVVPHEVVGMANYSKNIFVGCGGESMISGTHFLGAVYGMERMMGRDRTPVRKVFDYAQEHFLSDVPLTFMLTVIGQYEGEDALNALFIGSGREPFEEAVKVSQKLNLNFVKEPLKKVVVYMEPEEFRTTWVGNKSIYRTRMAIADGGELIVLAPGVRQFGESEGVDRLIGKYGYTGRDNILAAVNRGEDIASNLSVAAHIVHGSPDGRFNVTYAVRHLTKDQVESIGFTYGDYDEYAKRYDPEKLKDGFNTLPDGEEIYYISNPALGLWALEENFK</sequence>
<dbReference type="InterPro" id="IPR043166">
    <property type="entry name" value="LarA-like_C"/>
</dbReference>
<evidence type="ECO:0000259" key="1">
    <source>
        <dbReference type="Pfam" id="PF09861"/>
    </source>
</evidence>
<protein>
    <submittedName>
        <fullName evidence="2">DUF2088 domain-containing protein</fullName>
    </submittedName>
</protein>
<organism evidence="2 3">
    <name type="scientific">Luoshenia tenuis</name>
    <dbReference type="NCBI Taxonomy" id="2763654"/>
    <lineage>
        <taxon>Bacteria</taxon>
        <taxon>Bacillati</taxon>
        <taxon>Bacillota</taxon>
        <taxon>Clostridia</taxon>
        <taxon>Christensenellales</taxon>
        <taxon>Christensenellaceae</taxon>
        <taxon>Luoshenia</taxon>
    </lineage>
</organism>
<comment type="caution">
    <text evidence="2">The sequence shown here is derived from an EMBL/GenBank/DDBJ whole genome shotgun (WGS) entry which is preliminary data.</text>
</comment>
<dbReference type="InterPro" id="IPR048068">
    <property type="entry name" value="LarA-like"/>
</dbReference>
<dbReference type="PANTHER" id="PTHR33171:SF17">
    <property type="entry name" value="LARA-LIKE N-TERMINAL DOMAIN-CONTAINING PROTEIN"/>
    <property type="match status" value="1"/>
</dbReference>
<dbReference type="Gene3D" id="3.90.226.30">
    <property type="match status" value="1"/>
</dbReference>
<dbReference type="InterPro" id="IPR018657">
    <property type="entry name" value="LarA-like_N"/>
</dbReference>